<protein>
    <submittedName>
        <fullName evidence="1">Inducer of phenazine A</fullName>
    </submittedName>
</protein>
<comment type="caution">
    <text evidence="1">The sequence shown here is derived from an EMBL/GenBank/DDBJ whole genome shotgun (WGS) entry which is preliminary data.</text>
</comment>
<sequence>MTARIKLTPQMAEYEQKFTDGGEVRWLPYLMYFHPANHSSEVVNTDASGFRYSELLGIQYSVVNSRHAKSVRVLAGSSTVFGIGASSDAWTLPSRLAENDPDSKPWINFGGRSFNSTQELTLFTLYRHMLPKVDEIVLFSGFNNLGLARQPDSSRGEHGAFFNCNQFFDAMRPEPQAPKRGMFRALLGKDEEEPTPEPPPTMEEQIDYAADLTLRHLDTWRALAADMGAKLTFILQPLAGWVREKGCDEEEQLFAELDRAGSFSEVYGDILQPAVCEAYAARLREGAQKMGVRFVNITPLLSEALQPEQWLFVDRIHFTDQGNDFVSKIILDVL</sequence>
<dbReference type="OrthoDB" id="6950575at2"/>
<accession>A0A1Q8ET20</accession>
<evidence type="ECO:0000313" key="1">
    <source>
        <dbReference type="EMBL" id="OLF54934.1"/>
    </source>
</evidence>
<dbReference type="AlphaFoldDB" id="A0A1Q8ET20"/>
<proteinExistence type="predicted"/>
<name>A0A1Q8ET20_9PSED</name>
<evidence type="ECO:0000313" key="2">
    <source>
        <dbReference type="Proteomes" id="UP000185578"/>
    </source>
</evidence>
<dbReference type="GO" id="GO:0016788">
    <property type="term" value="F:hydrolase activity, acting on ester bonds"/>
    <property type="evidence" value="ECO:0007669"/>
    <property type="project" value="UniProtKB-ARBA"/>
</dbReference>
<reference evidence="1 2" key="1">
    <citation type="submission" date="2016-12" db="EMBL/GenBank/DDBJ databases">
        <authorList>
            <person name="Song W.-J."/>
            <person name="Kurnit D.M."/>
        </authorList>
    </citation>
    <scope>NUCLEOTIDE SEQUENCE [LARGE SCALE GENOMIC DNA]</scope>
    <source>
        <strain evidence="1 2">PCL1601</strain>
    </source>
</reference>
<dbReference type="SUPFAM" id="SSF52266">
    <property type="entry name" value="SGNH hydrolase"/>
    <property type="match status" value="1"/>
</dbReference>
<organism evidence="1 2">
    <name type="scientific">Pseudomonas chlororaphis</name>
    <dbReference type="NCBI Taxonomy" id="587753"/>
    <lineage>
        <taxon>Bacteria</taxon>
        <taxon>Pseudomonadati</taxon>
        <taxon>Pseudomonadota</taxon>
        <taxon>Gammaproteobacteria</taxon>
        <taxon>Pseudomonadales</taxon>
        <taxon>Pseudomonadaceae</taxon>
        <taxon>Pseudomonas</taxon>
    </lineage>
</organism>
<dbReference type="RefSeq" id="WP_075118614.1">
    <property type="nucleotide sequence ID" value="NZ_MSCT01000008.1"/>
</dbReference>
<gene>
    <name evidence="1" type="ORF">BTN82_07985</name>
</gene>
<dbReference type="Proteomes" id="UP000185578">
    <property type="component" value="Unassembled WGS sequence"/>
</dbReference>
<dbReference type="EMBL" id="MSCT01000008">
    <property type="protein sequence ID" value="OLF54934.1"/>
    <property type="molecule type" value="Genomic_DNA"/>
</dbReference>
<dbReference type="Gene3D" id="3.40.50.1110">
    <property type="entry name" value="SGNH hydrolase"/>
    <property type="match status" value="1"/>
</dbReference>
<dbReference type="InterPro" id="IPR036514">
    <property type="entry name" value="SGNH_hydro_sf"/>
</dbReference>